<dbReference type="EMBL" id="GG662651">
    <property type="protein sequence ID" value="EAR98302.1"/>
    <property type="molecule type" value="Genomic_DNA"/>
</dbReference>
<dbReference type="KEGG" id="tet:TTHERM_00285330"/>
<dbReference type="HOGENOM" id="CLU_086530_0_0_1"/>
<dbReference type="Proteomes" id="UP000009168">
    <property type="component" value="Unassembled WGS sequence"/>
</dbReference>
<accession>I7MF15</accession>
<keyword evidence="1" id="KW-0732">Signal</keyword>
<gene>
    <name evidence="2" type="ORF">TTHERM_00285330</name>
</gene>
<reference evidence="3" key="1">
    <citation type="journal article" date="2006" name="PLoS Biol.">
        <title>Macronuclear genome sequence of the ciliate Tetrahymena thermophila, a model eukaryote.</title>
        <authorList>
            <person name="Eisen J.A."/>
            <person name="Coyne R.S."/>
            <person name="Wu M."/>
            <person name="Wu D."/>
            <person name="Thiagarajan M."/>
            <person name="Wortman J.R."/>
            <person name="Badger J.H."/>
            <person name="Ren Q."/>
            <person name="Amedeo P."/>
            <person name="Jones K.M."/>
            <person name="Tallon L.J."/>
            <person name="Delcher A.L."/>
            <person name="Salzberg S.L."/>
            <person name="Silva J.C."/>
            <person name="Haas B.J."/>
            <person name="Majoros W.H."/>
            <person name="Farzad M."/>
            <person name="Carlton J.M."/>
            <person name="Smith R.K. Jr."/>
            <person name="Garg J."/>
            <person name="Pearlman R.E."/>
            <person name="Karrer K.M."/>
            <person name="Sun L."/>
            <person name="Manning G."/>
            <person name="Elde N.C."/>
            <person name="Turkewitz A.P."/>
            <person name="Asai D.J."/>
            <person name="Wilkes D.E."/>
            <person name="Wang Y."/>
            <person name="Cai H."/>
            <person name="Collins K."/>
            <person name="Stewart B.A."/>
            <person name="Lee S.R."/>
            <person name="Wilamowska K."/>
            <person name="Weinberg Z."/>
            <person name="Ruzzo W.L."/>
            <person name="Wloga D."/>
            <person name="Gaertig J."/>
            <person name="Frankel J."/>
            <person name="Tsao C.-C."/>
            <person name="Gorovsky M.A."/>
            <person name="Keeling P.J."/>
            <person name="Waller R.F."/>
            <person name="Patron N.J."/>
            <person name="Cherry J.M."/>
            <person name="Stover N.A."/>
            <person name="Krieger C.J."/>
            <person name="del Toro C."/>
            <person name="Ryder H.F."/>
            <person name="Williamson S.C."/>
            <person name="Barbeau R.A."/>
            <person name="Hamilton E.P."/>
            <person name="Orias E."/>
        </authorList>
    </citation>
    <scope>NUCLEOTIDE SEQUENCE [LARGE SCALE GENOMIC DNA]</scope>
    <source>
        <strain evidence="3">SB210</strain>
    </source>
</reference>
<keyword evidence="3" id="KW-1185">Reference proteome</keyword>
<protein>
    <submittedName>
        <fullName evidence="2">Mammalian STARD1-STARD15-like lipid-binding START domain protein, putative</fullName>
    </submittedName>
</protein>
<evidence type="ECO:0000256" key="1">
    <source>
        <dbReference type="SAM" id="SignalP"/>
    </source>
</evidence>
<dbReference type="InterPro" id="IPR023393">
    <property type="entry name" value="START-like_dom_sf"/>
</dbReference>
<dbReference type="InParanoid" id="I7MF15"/>
<evidence type="ECO:0000313" key="3">
    <source>
        <dbReference type="Proteomes" id="UP000009168"/>
    </source>
</evidence>
<dbReference type="SUPFAM" id="SSF55961">
    <property type="entry name" value="Bet v1-like"/>
    <property type="match status" value="1"/>
</dbReference>
<name>I7MF15_TETTS</name>
<dbReference type="AlphaFoldDB" id="I7MF15"/>
<sequence length="236" mass="27401">MSINLTQKLIIVFVLIISISAFNSETQNLKSQKDIYSELINQTVSETLKLREENLNWVQSIQTKHFNLSSAETTGQKIQLKKIEGIIPASFEKVIKYYNEAFDNSQYARNKECGSQLLIEKLDESSLITLYRGDGNAFISPREHLSIQNKIQLNESQILITRTTLSEYYKVKTDPQAIRINGIYSIFLKKISDNETHFLSYYRFDIGYVPYIFMNMASEKRINVLENDIEFINKIN</sequence>
<evidence type="ECO:0000313" key="2">
    <source>
        <dbReference type="EMBL" id="EAR98302.1"/>
    </source>
</evidence>
<feature type="signal peptide" evidence="1">
    <location>
        <begin position="1"/>
        <end position="21"/>
    </location>
</feature>
<proteinExistence type="predicted"/>
<organism evidence="2 3">
    <name type="scientific">Tetrahymena thermophila (strain SB210)</name>
    <dbReference type="NCBI Taxonomy" id="312017"/>
    <lineage>
        <taxon>Eukaryota</taxon>
        <taxon>Sar</taxon>
        <taxon>Alveolata</taxon>
        <taxon>Ciliophora</taxon>
        <taxon>Intramacronucleata</taxon>
        <taxon>Oligohymenophorea</taxon>
        <taxon>Hymenostomatida</taxon>
        <taxon>Tetrahymenina</taxon>
        <taxon>Tetrahymenidae</taxon>
        <taxon>Tetrahymena</taxon>
    </lineage>
</organism>
<feature type="chain" id="PRO_5003712465" evidence="1">
    <location>
        <begin position="22"/>
        <end position="236"/>
    </location>
</feature>
<dbReference type="GeneID" id="7840076"/>
<dbReference type="Gene3D" id="3.30.530.20">
    <property type="match status" value="1"/>
</dbReference>
<dbReference type="CDD" id="cd00177">
    <property type="entry name" value="START"/>
    <property type="match status" value="1"/>
</dbReference>
<dbReference type="RefSeq" id="XP_001018547.1">
    <property type="nucleotide sequence ID" value="XM_001018547.1"/>
</dbReference>